<feature type="compositionally biased region" description="Low complexity" evidence="6">
    <location>
        <begin position="55"/>
        <end position="64"/>
    </location>
</feature>
<evidence type="ECO:0000256" key="5">
    <source>
        <dbReference type="ARBA" id="ARBA00023242"/>
    </source>
</evidence>
<feature type="compositionally biased region" description="Polar residues" evidence="6">
    <location>
        <begin position="391"/>
        <end position="408"/>
    </location>
</feature>
<comment type="similarity">
    <text evidence="2">Belongs to the XPC family.</text>
</comment>
<evidence type="ECO:0000313" key="10">
    <source>
        <dbReference type="EMBL" id="KAK3176806.1"/>
    </source>
</evidence>
<feature type="compositionally biased region" description="Acidic residues" evidence="6">
    <location>
        <begin position="86"/>
        <end position="96"/>
    </location>
</feature>
<dbReference type="PANTHER" id="PTHR12135">
    <property type="entry name" value="DNA REPAIR PROTEIN XP-C / RAD4"/>
    <property type="match status" value="1"/>
</dbReference>
<organism evidence="10 11">
    <name type="scientific">Lepraria neglecta</name>
    <dbReference type="NCBI Taxonomy" id="209136"/>
    <lineage>
        <taxon>Eukaryota</taxon>
        <taxon>Fungi</taxon>
        <taxon>Dikarya</taxon>
        <taxon>Ascomycota</taxon>
        <taxon>Pezizomycotina</taxon>
        <taxon>Lecanoromycetes</taxon>
        <taxon>OSLEUM clade</taxon>
        <taxon>Lecanoromycetidae</taxon>
        <taxon>Lecanorales</taxon>
        <taxon>Lecanorineae</taxon>
        <taxon>Stereocaulaceae</taxon>
        <taxon>Lepraria</taxon>
    </lineage>
</organism>
<dbReference type="GO" id="GO:0005737">
    <property type="term" value="C:cytoplasm"/>
    <property type="evidence" value="ECO:0007669"/>
    <property type="project" value="TreeGrafter"/>
</dbReference>
<evidence type="ECO:0000256" key="2">
    <source>
        <dbReference type="ARBA" id="ARBA00009525"/>
    </source>
</evidence>
<evidence type="ECO:0000259" key="9">
    <source>
        <dbReference type="SMART" id="SM01032"/>
    </source>
</evidence>
<dbReference type="SMART" id="SM01031">
    <property type="entry name" value="BHD_2"/>
    <property type="match status" value="1"/>
</dbReference>
<accession>A0AAD9ZDY9</accession>
<dbReference type="InterPro" id="IPR018328">
    <property type="entry name" value="Rad4_beta-hairpin_dom3"/>
</dbReference>
<dbReference type="GO" id="GO:0000111">
    <property type="term" value="C:nucleotide-excision repair factor 2 complex"/>
    <property type="evidence" value="ECO:0007669"/>
    <property type="project" value="TreeGrafter"/>
</dbReference>
<dbReference type="SUPFAM" id="SSF54001">
    <property type="entry name" value="Cysteine proteinases"/>
    <property type="match status" value="1"/>
</dbReference>
<sequence length="1112" mass="123542">MPPFIPHKRRLSTPPPDAPIPKSAKKPSLFETADKPSSAGSLQDNKTFLDKLNASDSDSTLSDVSSDEFEDALPAPSPKRRKIAHEEEDDEVDWEDAIQPGVTSSTNTAAGTSGNLELTLDKSAHVGSLTNPHNKKKGPSKIERQIRVSTHCMHVQFLLFHNLIRSGWACDKKVQNILVGQIPAGVKKEIDKWKAASGISPAVPAEAPKTPEKGRKGKKAAQNERNQRGWGRPAERQERGAPNMSRGDPLLRLLKVLAAYWRKRFTITAPGLRKQGYKSLATLEEELASYRNDKHDPEDHGERVRNVEEFRDLARSCEGNRDVGAQLFTALIRGLGIEARLVASLQPVGFGWSKNEEAAAKKKKASQNPDSNDGNEISGSGEDSDFEASPPKTSTTPKQNAKSMTPGKTNGKKRVSRGGKDAPIDLSKESEHSKVESDEDDASVIDVTPSTPRKRPNMNYDKDMPCPTYWTEVISPITNQVHPVDPLILTPAVATSDDLLSSFESRGTKADKAKQVFAYVVAYSPDGTAKDVTTRYLKRHMWPGRTKGVRMPIEKVPVYNRRGKVKHYEDYDWFKTVMSGYNRTDKMRTVVDDLEEAKELKPVKPEKKESKPSEDTLQGYKNSAEFVLERHLRREEALRPGSMPVKTFATGKGDKAKEESVFRRKDVEVCRTGESWHKEGRAIKEGELPMKMVPIRAVTLTRKREVEEAERDSGEKLKQGLYSWDQTDWIIPPPIENGVIPKNAFGNMDCYVPTMVPRGAVHIPLRSTVRICKRLGIDYAEAVTGFEFGNKRAVPVITGVVVAEENEHAVIDQWEKEEEERRIKEEGKREKAALATWRKWLMGLRIVQRVREEYGQDADAHMKEEMNPFTNQNKKKKTTPVEAGEGSKQKEDVISHPDEDMGGGFLAEDDFEGGGFLPEGHDEEEIPHKKSELIIEADEQSIKSGLTSDLPPREFATTAMNDLEDGSGLSSLEDRDEDPARPVQKSKSSTNDQEAKSKAQGASIAKKSSANGKKRKASTPPEESDLDEVPAASKQASTKSARAAPKRKAATKRKIAVKSHYFEHSSDDEDEGYSDSSASKEKVVKQPGRKKKKGNGSIASTKGRSLRTRKSM</sequence>
<feature type="region of interest" description="Disordered" evidence="6">
    <location>
        <begin position="915"/>
        <end position="1112"/>
    </location>
</feature>
<dbReference type="Pfam" id="PF10404">
    <property type="entry name" value="BHD_2"/>
    <property type="match status" value="1"/>
</dbReference>
<dbReference type="InterPro" id="IPR004583">
    <property type="entry name" value="DNA_repair_Rad4"/>
</dbReference>
<dbReference type="GO" id="GO:0006298">
    <property type="term" value="P:mismatch repair"/>
    <property type="evidence" value="ECO:0007669"/>
    <property type="project" value="TreeGrafter"/>
</dbReference>
<feature type="compositionally biased region" description="Basic and acidic residues" evidence="6">
    <location>
        <begin position="221"/>
        <end position="239"/>
    </location>
</feature>
<feature type="domain" description="Rad4 beta-hairpin" evidence="9">
    <location>
        <begin position="740"/>
        <end position="814"/>
    </location>
</feature>
<feature type="compositionally biased region" description="Low complexity" evidence="6">
    <location>
        <begin position="103"/>
        <end position="113"/>
    </location>
</feature>
<evidence type="ECO:0000256" key="3">
    <source>
        <dbReference type="ARBA" id="ARBA00022763"/>
    </source>
</evidence>
<feature type="compositionally biased region" description="Basic residues" evidence="6">
    <location>
        <begin position="1044"/>
        <end position="1057"/>
    </location>
</feature>
<name>A0AAD9ZDY9_9LECA</name>
<feature type="region of interest" description="Disordered" evidence="6">
    <location>
        <begin position="868"/>
        <end position="896"/>
    </location>
</feature>
<dbReference type="Gene3D" id="2.20.20.110">
    <property type="entry name" value="Rad4, beta-hairpin domain BHD1"/>
    <property type="match status" value="1"/>
</dbReference>
<dbReference type="InterPro" id="IPR042488">
    <property type="entry name" value="Rad4_BHD3_sf"/>
</dbReference>
<protein>
    <submittedName>
        <fullName evidence="10">Uncharacterized protein</fullName>
    </submittedName>
</protein>
<dbReference type="GO" id="GO:0003684">
    <property type="term" value="F:damaged DNA binding"/>
    <property type="evidence" value="ECO:0007669"/>
    <property type="project" value="InterPro"/>
</dbReference>
<keyword evidence="11" id="KW-1185">Reference proteome</keyword>
<dbReference type="Gene3D" id="3.90.260.10">
    <property type="entry name" value="Transglutaminase-like"/>
    <property type="match status" value="1"/>
</dbReference>
<dbReference type="Gene3D" id="3.30.70.2460">
    <property type="entry name" value="Rad4, beta-hairpin domain BHD3"/>
    <property type="match status" value="1"/>
</dbReference>
<feature type="domain" description="Rad4 beta-hairpin" evidence="8">
    <location>
        <begin position="670"/>
        <end position="733"/>
    </location>
</feature>
<dbReference type="Pfam" id="PF10403">
    <property type="entry name" value="BHD_1"/>
    <property type="match status" value="1"/>
</dbReference>
<dbReference type="SMART" id="SM01032">
    <property type="entry name" value="BHD_3"/>
    <property type="match status" value="1"/>
</dbReference>
<evidence type="ECO:0000256" key="6">
    <source>
        <dbReference type="SAM" id="MobiDB-lite"/>
    </source>
</evidence>
<dbReference type="Proteomes" id="UP001276659">
    <property type="component" value="Unassembled WGS sequence"/>
</dbReference>
<dbReference type="InterPro" id="IPR018326">
    <property type="entry name" value="Rad4_beta-hairpin_dom1"/>
</dbReference>
<dbReference type="SMART" id="SM01030">
    <property type="entry name" value="BHD_1"/>
    <property type="match status" value="1"/>
</dbReference>
<gene>
    <name evidence="10" type="ORF">OEA41_008131</name>
</gene>
<dbReference type="GO" id="GO:0003697">
    <property type="term" value="F:single-stranded DNA binding"/>
    <property type="evidence" value="ECO:0007669"/>
    <property type="project" value="TreeGrafter"/>
</dbReference>
<dbReference type="PANTHER" id="PTHR12135:SF2">
    <property type="entry name" value="DNA REPAIR PROTEIN RAD34"/>
    <property type="match status" value="1"/>
</dbReference>
<keyword evidence="4" id="KW-0234">DNA repair</keyword>
<dbReference type="InterPro" id="IPR038765">
    <property type="entry name" value="Papain-like_cys_pep_sf"/>
</dbReference>
<feature type="compositionally biased region" description="Basic and acidic residues" evidence="6">
    <location>
        <begin position="418"/>
        <end position="436"/>
    </location>
</feature>
<evidence type="ECO:0000259" key="8">
    <source>
        <dbReference type="SMART" id="SM01031"/>
    </source>
</evidence>
<feature type="compositionally biased region" description="Basic and acidic residues" evidence="6">
    <location>
        <begin position="885"/>
        <end position="896"/>
    </location>
</feature>
<evidence type="ECO:0000313" key="11">
    <source>
        <dbReference type="Proteomes" id="UP001276659"/>
    </source>
</evidence>
<dbReference type="InterPro" id="IPR018327">
    <property type="entry name" value="BHD_2"/>
</dbReference>
<feature type="compositionally biased region" description="Basic residues" evidence="6">
    <location>
        <begin position="1"/>
        <end position="11"/>
    </location>
</feature>
<dbReference type="InterPro" id="IPR036985">
    <property type="entry name" value="Transglutaminase-like_sf"/>
</dbReference>
<evidence type="ECO:0000259" key="7">
    <source>
        <dbReference type="SMART" id="SM01030"/>
    </source>
</evidence>
<keyword evidence="5" id="KW-0539">Nucleus</keyword>
<dbReference type="GO" id="GO:0071942">
    <property type="term" value="C:XPC complex"/>
    <property type="evidence" value="ECO:0007669"/>
    <property type="project" value="TreeGrafter"/>
</dbReference>
<dbReference type="FunFam" id="3.30.70.2460:FF:000001">
    <property type="entry name" value="DNA repair protein Rad4 family"/>
    <property type="match status" value="1"/>
</dbReference>
<reference evidence="10" key="1">
    <citation type="submission" date="2022-11" db="EMBL/GenBank/DDBJ databases">
        <title>Chromosomal genome sequence assembly and mating type (MAT) locus characterization of the leprose asexual lichenized fungus Lepraria neglecta (Nyl.) Erichsen.</title>
        <authorList>
            <person name="Allen J.L."/>
            <person name="Pfeffer B."/>
        </authorList>
    </citation>
    <scope>NUCLEOTIDE SEQUENCE</scope>
    <source>
        <strain evidence="10">Allen 5258</strain>
    </source>
</reference>
<keyword evidence="3" id="KW-0227">DNA damage</keyword>
<dbReference type="GO" id="GO:0006289">
    <property type="term" value="P:nucleotide-excision repair"/>
    <property type="evidence" value="ECO:0007669"/>
    <property type="project" value="InterPro"/>
</dbReference>
<feature type="domain" description="Rad4 beta-hairpin" evidence="7">
    <location>
        <begin position="611"/>
        <end position="668"/>
    </location>
</feature>
<evidence type="ECO:0000256" key="1">
    <source>
        <dbReference type="ARBA" id="ARBA00004123"/>
    </source>
</evidence>
<comment type="subcellular location">
    <subcellularLocation>
        <location evidence="1">Nucleus</location>
    </subcellularLocation>
</comment>
<proteinExistence type="inferred from homology"/>
<dbReference type="InterPro" id="IPR018325">
    <property type="entry name" value="Rad4/PNGase_transGLS-fold"/>
</dbReference>
<dbReference type="AlphaFoldDB" id="A0AAD9ZDY9"/>
<comment type="caution">
    <text evidence="10">The sequence shown here is derived from an EMBL/GenBank/DDBJ whole genome shotgun (WGS) entry which is preliminary data.</text>
</comment>
<dbReference type="Pfam" id="PF10405">
    <property type="entry name" value="BHD_3"/>
    <property type="match status" value="1"/>
</dbReference>
<feature type="region of interest" description="Disordered" evidence="6">
    <location>
        <begin position="1"/>
        <end position="113"/>
    </location>
</feature>
<dbReference type="EMBL" id="JASNWA010000004">
    <property type="protein sequence ID" value="KAK3176806.1"/>
    <property type="molecule type" value="Genomic_DNA"/>
</dbReference>
<feature type="region of interest" description="Disordered" evidence="6">
    <location>
        <begin position="360"/>
        <end position="460"/>
    </location>
</feature>
<feature type="region of interest" description="Disordered" evidence="6">
    <location>
        <begin position="200"/>
        <end position="246"/>
    </location>
</feature>
<dbReference type="Pfam" id="PF03835">
    <property type="entry name" value="Rad4"/>
    <property type="match status" value="1"/>
</dbReference>
<evidence type="ECO:0000256" key="4">
    <source>
        <dbReference type="ARBA" id="ARBA00023204"/>
    </source>
</evidence>
<feature type="compositionally biased region" description="Polar residues" evidence="6">
    <location>
        <begin position="366"/>
        <end position="378"/>
    </location>
</feature>